<gene>
    <name evidence="8" type="ORF">A2V92_00595</name>
</gene>
<evidence type="ECO:0000256" key="6">
    <source>
        <dbReference type="ARBA" id="ARBA00022884"/>
    </source>
</evidence>
<name>A0A1F6TGJ8_9PROT</name>
<dbReference type="Gene3D" id="3.30.920.30">
    <property type="entry name" value="Hypothetical protein"/>
    <property type="match status" value="1"/>
</dbReference>
<keyword evidence="4" id="KW-0255">Endonuclease</keyword>
<sequence>MKLPRDLSGRQAVQGLCRDWGYRVVHQQGSHIILQTEEPKHQRLAVPDHTVLRIGTLSSILRAVSQHKGVDRDALLKTFR</sequence>
<evidence type="ECO:0000256" key="3">
    <source>
        <dbReference type="ARBA" id="ARBA00022722"/>
    </source>
</evidence>
<keyword evidence="3" id="KW-0540">Nuclease</keyword>
<dbReference type="GO" id="GO:0016787">
    <property type="term" value="F:hydrolase activity"/>
    <property type="evidence" value="ECO:0007669"/>
    <property type="project" value="UniProtKB-KW"/>
</dbReference>
<proteinExistence type="inferred from homology"/>
<keyword evidence="6" id="KW-0694">RNA-binding</keyword>
<dbReference type="AlphaFoldDB" id="A0A1F6TGJ8"/>
<evidence type="ECO:0000313" key="9">
    <source>
        <dbReference type="Proteomes" id="UP000179344"/>
    </source>
</evidence>
<evidence type="ECO:0000313" key="8">
    <source>
        <dbReference type="EMBL" id="OGI44242.1"/>
    </source>
</evidence>
<keyword evidence="5" id="KW-0378">Hydrolase</keyword>
<dbReference type="SUPFAM" id="SSF54786">
    <property type="entry name" value="YcfA/nrd intein domain"/>
    <property type="match status" value="1"/>
</dbReference>
<evidence type="ECO:0000256" key="2">
    <source>
        <dbReference type="ARBA" id="ARBA00022649"/>
    </source>
</evidence>
<keyword evidence="7" id="KW-0346">Stress response</keyword>
<organism evidence="8 9">
    <name type="scientific">Candidatus Muproteobacteria bacterium RBG_16_65_31</name>
    <dbReference type="NCBI Taxonomy" id="1817759"/>
    <lineage>
        <taxon>Bacteria</taxon>
        <taxon>Pseudomonadati</taxon>
        <taxon>Pseudomonadota</taxon>
        <taxon>Candidatus Muproteobacteria</taxon>
    </lineage>
</organism>
<evidence type="ECO:0008006" key="10">
    <source>
        <dbReference type="Google" id="ProtNLM"/>
    </source>
</evidence>
<reference evidence="8 9" key="1">
    <citation type="journal article" date="2016" name="Nat. Commun.">
        <title>Thousands of microbial genomes shed light on interconnected biogeochemical processes in an aquifer system.</title>
        <authorList>
            <person name="Anantharaman K."/>
            <person name="Brown C.T."/>
            <person name="Hug L.A."/>
            <person name="Sharon I."/>
            <person name="Castelle C.J."/>
            <person name="Probst A.J."/>
            <person name="Thomas B.C."/>
            <person name="Singh A."/>
            <person name="Wilkins M.J."/>
            <person name="Karaoz U."/>
            <person name="Brodie E.L."/>
            <person name="Williams K.H."/>
            <person name="Hubbard S.S."/>
            <person name="Banfield J.F."/>
        </authorList>
    </citation>
    <scope>NUCLEOTIDE SEQUENCE [LARGE SCALE GENOMIC DNA]</scope>
</reference>
<accession>A0A1F6TGJ8</accession>
<evidence type="ECO:0000256" key="4">
    <source>
        <dbReference type="ARBA" id="ARBA00022759"/>
    </source>
</evidence>
<dbReference type="GO" id="GO:0004519">
    <property type="term" value="F:endonuclease activity"/>
    <property type="evidence" value="ECO:0007669"/>
    <property type="project" value="UniProtKB-KW"/>
</dbReference>
<comment type="similarity">
    <text evidence="1">Belongs to the HicA mRNA interferase family.</text>
</comment>
<dbReference type="Pfam" id="PF07927">
    <property type="entry name" value="HicA_toxin"/>
    <property type="match status" value="1"/>
</dbReference>
<comment type="caution">
    <text evidence="8">The sequence shown here is derived from an EMBL/GenBank/DDBJ whole genome shotgun (WGS) entry which is preliminary data.</text>
</comment>
<dbReference type="GO" id="GO:0003729">
    <property type="term" value="F:mRNA binding"/>
    <property type="evidence" value="ECO:0007669"/>
    <property type="project" value="InterPro"/>
</dbReference>
<evidence type="ECO:0000256" key="5">
    <source>
        <dbReference type="ARBA" id="ARBA00022801"/>
    </source>
</evidence>
<dbReference type="InterPro" id="IPR038570">
    <property type="entry name" value="HicA_sf"/>
</dbReference>
<evidence type="ECO:0000256" key="1">
    <source>
        <dbReference type="ARBA" id="ARBA00006620"/>
    </source>
</evidence>
<dbReference type="EMBL" id="MFST01000063">
    <property type="protein sequence ID" value="OGI44242.1"/>
    <property type="molecule type" value="Genomic_DNA"/>
</dbReference>
<protein>
    <recommendedName>
        <fullName evidence="10">Addiction module toxin, HicA family</fullName>
    </recommendedName>
</protein>
<keyword evidence="2" id="KW-1277">Toxin-antitoxin system</keyword>
<dbReference type="Proteomes" id="UP000179344">
    <property type="component" value="Unassembled WGS sequence"/>
</dbReference>
<dbReference type="InterPro" id="IPR012933">
    <property type="entry name" value="HicA_mRNA_interferase"/>
</dbReference>
<evidence type="ECO:0000256" key="7">
    <source>
        <dbReference type="ARBA" id="ARBA00023016"/>
    </source>
</evidence>